<feature type="compositionally biased region" description="Acidic residues" evidence="2">
    <location>
        <begin position="463"/>
        <end position="479"/>
    </location>
</feature>
<feature type="compositionally biased region" description="Acidic residues" evidence="2">
    <location>
        <begin position="406"/>
        <end position="415"/>
    </location>
</feature>
<dbReference type="PANTHER" id="PTHR23079">
    <property type="entry name" value="RNA-DEPENDENT RNA POLYMERASE"/>
    <property type="match status" value="1"/>
</dbReference>
<keyword evidence="1" id="KW-0808">Transferase</keyword>
<dbReference type="EMBL" id="ML119163">
    <property type="protein sequence ID" value="RPB08414.1"/>
    <property type="molecule type" value="Genomic_DNA"/>
</dbReference>
<organism evidence="4 5">
    <name type="scientific">Morchella conica CCBAS932</name>
    <dbReference type="NCBI Taxonomy" id="1392247"/>
    <lineage>
        <taxon>Eukaryota</taxon>
        <taxon>Fungi</taxon>
        <taxon>Dikarya</taxon>
        <taxon>Ascomycota</taxon>
        <taxon>Pezizomycotina</taxon>
        <taxon>Pezizomycetes</taxon>
        <taxon>Pezizales</taxon>
        <taxon>Morchellaceae</taxon>
        <taxon>Morchella</taxon>
    </lineage>
</organism>
<reference evidence="4 5" key="1">
    <citation type="journal article" date="2018" name="Nat. Ecol. Evol.">
        <title>Pezizomycetes genomes reveal the molecular basis of ectomycorrhizal truffle lifestyle.</title>
        <authorList>
            <person name="Murat C."/>
            <person name="Payen T."/>
            <person name="Noel B."/>
            <person name="Kuo A."/>
            <person name="Morin E."/>
            <person name="Chen J."/>
            <person name="Kohler A."/>
            <person name="Krizsan K."/>
            <person name="Balestrini R."/>
            <person name="Da Silva C."/>
            <person name="Montanini B."/>
            <person name="Hainaut M."/>
            <person name="Levati E."/>
            <person name="Barry K.W."/>
            <person name="Belfiori B."/>
            <person name="Cichocki N."/>
            <person name="Clum A."/>
            <person name="Dockter R.B."/>
            <person name="Fauchery L."/>
            <person name="Guy J."/>
            <person name="Iotti M."/>
            <person name="Le Tacon F."/>
            <person name="Lindquist E.A."/>
            <person name="Lipzen A."/>
            <person name="Malagnac F."/>
            <person name="Mello A."/>
            <person name="Molinier V."/>
            <person name="Miyauchi S."/>
            <person name="Poulain J."/>
            <person name="Riccioni C."/>
            <person name="Rubini A."/>
            <person name="Sitrit Y."/>
            <person name="Splivallo R."/>
            <person name="Traeger S."/>
            <person name="Wang M."/>
            <person name="Zifcakova L."/>
            <person name="Wipf D."/>
            <person name="Zambonelli A."/>
            <person name="Paolocci F."/>
            <person name="Nowrousian M."/>
            <person name="Ottonello S."/>
            <person name="Baldrian P."/>
            <person name="Spatafora J.W."/>
            <person name="Henrissat B."/>
            <person name="Nagy L.G."/>
            <person name="Aury J.M."/>
            <person name="Wincker P."/>
            <person name="Grigoriev I.V."/>
            <person name="Bonfante P."/>
            <person name="Martin F.M."/>
        </authorList>
    </citation>
    <scope>NUCLEOTIDE SEQUENCE [LARGE SCALE GENOMIC DNA]</scope>
    <source>
        <strain evidence="4 5">CCBAS932</strain>
    </source>
</reference>
<keyword evidence="1" id="KW-0694">RNA-binding</keyword>
<feature type="region of interest" description="Disordered" evidence="2">
    <location>
        <begin position="125"/>
        <end position="146"/>
    </location>
</feature>
<protein>
    <recommendedName>
        <fullName evidence="1">RNA-dependent RNA polymerase</fullName>
        <ecNumber evidence="1">2.7.7.48</ecNumber>
    </recommendedName>
</protein>
<feature type="compositionally biased region" description="Acidic residues" evidence="2">
    <location>
        <begin position="1425"/>
        <end position="1436"/>
    </location>
</feature>
<dbReference type="GO" id="GO:0003723">
    <property type="term" value="F:RNA binding"/>
    <property type="evidence" value="ECO:0007669"/>
    <property type="project" value="UniProtKB-KW"/>
</dbReference>
<dbReference type="OrthoDB" id="10055769at2759"/>
<comment type="similarity">
    <text evidence="1">Belongs to the RdRP family.</text>
</comment>
<dbReference type="InterPro" id="IPR057596">
    <property type="entry name" value="RDRP_core"/>
</dbReference>
<dbReference type="GO" id="GO:0030422">
    <property type="term" value="P:siRNA processing"/>
    <property type="evidence" value="ECO:0007669"/>
    <property type="project" value="TreeGrafter"/>
</dbReference>
<feature type="region of interest" description="Disordered" evidence="2">
    <location>
        <begin position="387"/>
        <end position="479"/>
    </location>
</feature>
<dbReference type="EC" id="2.7.7.48" evidence="1"/>
<feature type="compositionally biased region" description="Basic and acidic residues" evidence="2">
    <location>
        <begin position="440"/>
        <end position="449"/>
    </location>
</feature>
<feature type="compositionally biased region" description="Polar residues" evidence="2">
    <location>
        <begin position="280"/>
        <end position="303"/>
    </location>
</feature>
<feature type="region of interest" description="Disordered" evidence="2">
    <location>
        <begin position="1415"/>
        <end position="1436"/>
    </location>
</feature>
<comment type="catalytic activity">
    <reaction evidence="1">
        <text>RNA(n) + a ribonucleoside 5'-triphosphate = RNA(n+1) + diphosphate</text>
        <dbReference type="Rhea" id="RHEA:21248"/>
        <dbReference type="Rhea" id="RHEA-COMP:14527"/>
        <dbReference type="Rhea" id="RHEA-COMP:17342"/>
        <dbReference type="ChEBI" id="CHEBI:33019"/>
        <dbReference type="ChEBI" id="CHEBI:61557"/>
        <dbReference type="ChEBI" id="CHEBI:140395"/>
        <dbReference type="EC" id="2.7.7.48"/>
    </reaction>
</comment>
<feature type="region of interest" description="Disordered" evidence="2">
    <location>
        <begin position="163"/>
        <end position="189"/>
    </location>
</feature>
<feature type="region of interest" description="Disordered" evidence="2">
    <location>
        <begin position="238"/>
        <end position="308"/>
    </location>
</feature>
<name>A0A3N4KD22_9PEZI</name>
<dbReference type="Pfam" id="PF05183">
    <property type="entry name" value="RdRP"/>
    <property type="match status" value="1"/>
</dbReference>
<evidence type="ECO:0000256" key="1">
    <source>
        <dbReference type="RuleBase" id="RU363098"/>
    </source>
</evidence>
<feature type="domain" description="RDRP core" evidence="3">
    <location>
        <begin position="597"/>
        <end position="1240"/>
    </location>
</feature>
<dbReference type="InParanoid" id="A0A3N4KD22"/>
<dbReference type="InterPro" id="IPR007855">
    <property type="entry name" value="RDRP"/>
</dbReference>
<keyword evidence="1" id="KW-0696">RNA-directed RNA polymerase</keyword>
<dbReference type="GO" id="GO:0003968">
    <property type="term" value="F:RNA-directed RNA polymerase activity"/>
    <property type="evidence" value="ECO:0007669"/>
    <property type="project" value="UniProtKB-KW"/>
</dbReference>
<evidence type="ECO:0000313" key="4">
    <source>
        <dbReference type="EMBL" id="RPB08414.1"/>
    </source>
</evidence>
<dbReference type="Proteomes" id="UP000277580">
    <property type="component" value="Unassembled WGS sequence"/>
</dbReference>
<dbReference type="GO" id="GO:0031380">
    <property type="term" value="C:nuclear RNA-directed RNA polymerase complex"/>
    <property type="evidence" value="ECO:0007669"/>
    <property type="project" value="TreeGrafter"/>
</dbReference>
<sequence>MAASHYRNPSYPSLTSVANTKGRDDLYSFLDVLHERFNFPMPSEKTRGLPYVEKLRDLLKLGPERIHSAIDTLETILNGPGKTGKGKYTTKNLLTEFDKILEFELSTSIDFSSDRDTSVLPLLNWDKHQPTNSKRQDRHGRTSSLAEKLSQYREKLILSEDESAGGSITDIDSDDDSFHSCSDTPPLSNRVQQIPELEPASSSNLPGSGGFSENFQRHQFIENIYPNSDIIQRTSYLRSSGSGGTGRHRPRLLKQTPGTVPETHRCSNASSGYNKIGQDYISSRNSNTSVDKTRTVRASANNKPRTRTPRLSAVETEEVYNGDLDSETTDIDDVKIDPTTLSNRLSMLAKQDELSLRHLANGGSGYMGIDANGKDDDEDDIRKMAEPLEEESVSYPDSPSNREGDLTPEEDEEKAFDEVSGLPVDDLRGGLGRATITRQPEGEGARGERVPFVGPGSDLNASNDEDEDHDDDYGSIDASSEDEVMNHPALKPAAHPLPTLPFPVQWEATRVALHQKIQNSTICDYLNGFCDDLFNAEEYNDVWKILTRFPDTAKLLERTSEAIWMSLKHKSGWLDSTYLTGSVHLDTVNMGSESKIPLRITLNPLLRVRGNRFFNRFGSDRFLHLRLPSFQKLSDESEKARARIIDWLVEEELELLNRRWKCFYIKHPQDSTKNSSAKYFNQAVFFAIEGVGIGENIDEQELEALGFINDHRKLRHKMSARDLLEWHIPLQGKNLKDTVSKFWSRISLGFSGGTPTVTVNPSMIEFVNGFRSPIGEVMDDGCSIISPALMKMVRRELDSESTPTAVQARIGGAKGVWMVDPDGDWNSEELYINVKTDSQLKYEGHENDNDWARLTLDVLASSHDPKPANINVQLIPILADRGVPFSVMKELLEEHLEGHLNELFQTIDEPVQLRKWLYDHGGLARERISSKTTCMPTCGALPNNTHEIAILLLESGFSVRECQYLYTQVSSYIDQHCTNLKKRLHIRIPHSTRLLCVADPTCTLKEGEVSLRFSNGILDPKTMRRTTVILGDILVAREPAQLPSDIQKVKAVDIQDYHSPKLRELQDVIVFSVKGNRSLASLLSGGDFDGDKPWVCWDERVVASFQNSVSTFDEYRELVEAEFERSEERMEDLEPHEPDFYNRFLRIGIANSLREDFLGRFTAAWERVCYHKGISDPETIKIAIMCSFLVDAPKQGLSVRPSTREHVQKRSRFPPPAYKNPDAKGDVLRNSTNVIDRLRFVTEQKVEEMKIAFNKGFGGTWKFDPMLSELYNNESKLAKGEMGEPLRKTLSHLRDEFRTLYNSWRVAANSKCGYKSNVSSHYSQFKEIMPPKDLLKDPVISRLVLNADSNLSYWSLLRASAAHYMWHAERTQAFMWLMAGRELCFIKSQAMGRKSEFGPRTMIEEMYVPLKTSGRYQEIRKTDQDDGQEEKEEEDS</sequence>
<keyword evidence="5" id="KW-1185">Reference proteome</keyword>
<dbReference type="PANTHER" id="PTHR23079:SF14">
    <property type="entry name" value="RNA-DEPENDENT RNA POLYMERASE"/>
    <property type="match status" value="1"/>
</dbReference>
<accession>A0A3N4KD22</accession>
<evidence type="ECO:0000313" key="5">
    <source>
        <dbReference type="Proteomes" id="UP000277580"/>
    </source>
</evidence>
<keyword evidence="1" id="KW-0548">Nucleotidyltransferase</keyword>
<gene>
    <name evidence="4" type="ORF">P167DRAFT_578239</name>
</gene>
<evidence type="ECO:0000259" key="3">
    <source>
        <dbReference type="Pfam" id="PF05183"/>
    </source>
</evidence>
<proteinExistence type="inferred from homology"/>
<dbReference type="STRING" id="1392247.A0A3N4KD22"/>
<evidence type="ECO:0000256" key="2">
    <source>
        <dbReference type="SAM" id="MobiDB-lite"/>
    </source>
</evidence>